<proteinExistence type="predicted"/>
<gene>
    <name evidence="1" type="ORF">ABIA69_002244</name>
    <name evidence="2" type="ORF">ABIA69_004088</name>
</gene>
<sequence>YKIAIDKFKPLASLAGDFAGLMPAFSYGQKGT</sequence>
<keyword evidence="3" id="KW-1185">Reference proteome</keyword>
<dbReference type="EMBL" id="JBEPSB010000008">
    <property type="protein sequence ID" value="MET4561099.1"/>
    <property type="molecule type" value="Genomic_DNA"/>
</dbReference>
<feature type="non-terminal residue" evidence="1">
    <location>
        <position position="1"/>
    </location>
</feature>
<dbReference type="EMBL" id="JBEPSB010000026">
    <property type="protein sequence ID" value="MET4562897.1"/>
    <property type="molecule type" value="Genomic_DNA"/>
</dbReference>
<organism evidence="1 3">
    <name type="scientific">Lysinibacillus parviboronicapiens</name>
    <dbReference type="NCBI Taxonomy" id="436516"/>
    <lineage>
        <taxon>Bacteria</taxon>
        <taxon>Bacillati</taxon>
        <taxon>Bacillota</taxon>
        <taxon>Bacilli</taxon>
        <taxon>Bacillales</taxon>
        <taxon>Bacillaceae</taxon>
        <taxon>Lysinibacillus</taxon>
    </lineage>
</organism>
<protein>
    <submittedName>
        <fullName evidence="1">Uncharacterized protein</fullName>
    </submittedName>
</protein>
<accession>A0ABV2PJW2</accession>
<evidence type="ECO:0000313" key="1">
    <source>
        <dbReference type="EMBL" id="MET4561099.1"/>
    </source>
</evidence>
<name>A0ABV2PJW2_9BACI</name>
<comment type="caution">
    <text evidence="1">The sequence shown here is derived from an EMBL/GenBank/DDBJ whole genome shotgun (WGS) entry which is preliminary data.</text>
</comment>
<dbReference type="Proteomes" id="UP001549363">
    <property type="component" value="Unassembled WGS sequence"/>
</dbReference>
<evidence type="ECO:0000313" key="3">
    <source>
        <dbReference type="Proteomes" id="UP001549363"/>
    </source>
</evidence>
<evidence type="ECO:0000313" key="2">
    <source>
        <dbReference type="EMBL" id="MET4562897.1"/>
    </source>
</evidence>
<reference evidence="1 3" key="1">
    <citation type="submission" date="2024-06" db="EMBL/GenBank/DDBJ databases">
        <title>Sorghum-associated microbial communities from plants grown in Nebraska, USA.</title>
        <authorList>
            <person name="Schachtman D."/>
        </authorList>
    </citation>
    <scope>NUCLEOTIDE SEQUENCE [LARGE SCALE GENOMIC DNA]</scope>
    <source>
        <strain evidence="1 3">736</strain>
    </source>
</reference>